<keyword evidence="4" id="KW-1185">Reference proteome</keyword>
<feature type="region of interest" description="Disordered" evidence="1">
    <location>
        <begin position="186"/>
        <end position="209"/>
    </location>
</feature>
<dbReference type="AlphaFoldDB" id="A0A8H4VHN7"/>
<proteinExistence type="predicted"/>
<gene>
    <name evidence="3" type="ORF">D9613_012345</name>
</gene>
<sequence length="461" mass="51182">MKDDIMSKTSTTHSGNPSGPESNYSTDDDPGSVASTYESGSASFLGYSRPPSVDPALYPPPDAVRRHRPRLSVDTPHSINTHMSESITHNVKKQQKLLAEELDGHKLEIPKLHEQVFNSVKQPLPTDSDISQYLMSSRLFGGKGWVLPVDSESESLKENTLYGPLTDIIDDILIHFGYNSSRSATNTHKSLIPHRSGYGSPDDKEDGTKALQSAPDIMVVGSETKPSEDGDEFYLDPRSQKINDKKSRYLKCVTPIEVKVNRDLSLTKYLKQISVYAREERVRLLLFDRSGVCYSKLINIRHKPHTFVRIVLGVSSQDYEAVGFDTDIFGKALRTSVTGTSDFTTVQMVLPVTTASRGRVGSPPLPETASGVAEHVAGRLMADVFLSRTTGVLKAESRKVIFSKRQAALLMWRRWLRAERGLQLRPSEGSLTIRQPLVKHMRRRSIIAFSSESLSNTGASH</sequence>
<evidence type="ECO:0000259" key="2">
    <source>
        <dbReference type="Pfam" id="PF17667"/>
    </source>
</evidence>
<feature type="region of interest" description="Disordered" evidence="1">
    <location>
        <begin position="1"/>
        <end position="78"/>
    </location>
</feature>
<dbReference type="EMBL" id="JAACJL010000061">
    <property type="protein sequence ID" value="KAF4609492.1"/>
    <property type="molecule type" value="Genomic_DNA"/>
</dbReference>
<name>A0A8H4VHN7_9AGAR</name>
<protein>
    <recommendedName>
        <fullName evidence="2">Fungal-type protein kinase domain-containing protein</fullName>
    </recommendedName>
</protein>
<reference evidence="3 4" key="1">
    <citation type="submission" date="2019-12" db="EMBL/GenBank/DDBJ databases">
        <authorList>
            <person name="Floudas D."/>
            <person name="Bentzer J."/>
            <person name="Ahren D."/>
            <person name="Johansson T."/>
            <person name="Persson P."/>
            <person name="Tunlid A."/>
        </authorList>
    </citation>
    <scope>NUCLEOTIDE SEQUENCE [LARGE SCALE GENOMIC DNA]</scope>
    <source>
        <strain evidence="3 4">CBS 102.39</strain>
    </source>
</reference>
<accession>A0A8H4VHN7</accession>
<evidence type="ECO:0000256" key="1">
    <source>
        <dbReference type="SAM" id="MobiDB-lite"/>
    </source>
</evidence>
<comment type="caution">
    <text evidence="3">The sequence shown here is derived from an EMBL/GenBank/DDBJ whole genome shotgun (WGS) entry which is preliminary data.</text>
</comment>
<evidence type="ECO:0000313" key="4">
    <source>
        <dbReference type="Proteomes" id="UP000521872"/>
    </source>
</evidence>
<feature type="compositionally biased region" description="Polar residues" evidence="1">
    <location>
        <begin position="33"/>
        <end position="42"/>
    </location>
</feature>
<feature type="domain" description="Fungal-type protein kinase" evidence="2">
    <location>
        <begin position="276"/>
        <end position="335"/>
    </location>
</feature>
<dbReference type="Pfam" id="PF17667">
    <property type="entry name" value="Pkinase_fungal"/>
    <property type="match status" value="1"/>
</dbReference>
<dbReference type="Proteomes" id="UP000521872">
    <property type="component" value="Unassembled WGS sequence"/>
</dbReference>
<feature type="compositionally biased region" description="Polar residues" evidence="1">
    <location>
        <begin position="7"/>
        <end position="25"/>
    </location>
</feature>
<organism evidence="3 4">
    <name type="scientific">Agrocybe pediades</name>
    <dbReference type="NCBI Taxonomy" id="84607"/>
    <lineage>
        <taxon>Eukaryota</taxon>
        <taxon>Fungi</taxon>
        <taxon>Dikarya</taxon>
        <taxon>Basidiomycota</taxon>
        <taxon>Agaricomycotina</taxon>
        <taxon>Agaricomycetes</taxon>
        <taxon>Agaricomycetidae</taxon>
        <taxon>Agaricales</taxon>
        <taxon>Agaricineae</taxon>
        <taxon>Strophariaceae</taxon>
        <taxon>Agrocybe</taxon>
    </lineage>
</organism>
<dbReference type="InterPro" id="IPR040976">
    <property type="entry name" value="Pkinase_fungal"/>
</dbReference>
<evidence type="ECO:0000313" key="3">
    <source>
        <dbReference type="EMBL" id="KAF4609492.1"/>
    </source>
</evidence>